<feature type="region of interest" description="Disordered" evidence="1">
    <location>
        <begin position="1"/>
        <end position="21"/>
    </location>
</feature>
<evidence type="ECO:0000313" key="2">
    <source>
        <dbReference type="EMBL" id="KNZ62839.1"/>
    </source>
</evidence>
<name>A0A0L6VQ80_9BASI</name>
<organism evidence="2 3">
    <name type="scientific">Puccinia sorghi</name>
    <dbReference type="NCBI Taxonomy" id="27349"/>
    <lineage>
        <taxon>Eukaryota</taxon>
        <taxon>Fungi</taxon>
        <taxon>Dikarya</taxon>
        <taxon>Basidiomycota</taxon>
        <taxon>Pucciniomycotina</taxon>
        <taxon>Pucciniomycetes</taxon>
        <taxon>Pucciniales</taxon>
        <taxon>Pucciniaceae</taxon>
        <taxon>Puccinia</taxon>
    </lineage>
</organism>
<evidence type="ECO:0000313" key="3">
    <source>
        <dbReference type="Proteomes" id="UP000037035"/>
    </source>
</evidence>
<feature type="non-terminal residue" evidence="2">
    <location>
        <position position="129"/>
    </location>
</feature>
<dbReference type="Proteomes" id="UP000037035">
    <property type="component" value="Unassembled WGS sequence"/>
</dbReference>
<proteinExistence type="predicted"/>
<accession>A0A0L6VQ80</accession>
<dbReference type="VEuPathDB" id="FungiDB:VP01_12176g1"/>
<protein>
    <recommendedName>
        <fullName evidence="4">Retrotransposon gag domain-containing protein</fullName>
    </recommendedName>
</protein>
<feature type="region of interest" description="Disordered" evidence="1">
    <location>
        <begin position="52"/>
        <end position="71"/>
    </location>
</feature>
<dbReference type="AlphaFoldDB" id="A0A0L6VQ80"/>
<feature type="non-terminal residue" evidence="2">
    <location>
        <position position="1"/>
    </location>
</feature>
<evidence type="ECO:0008006" key="4">
    <source>
        <dbReference type="Google" id="ProtNLM"/>
    </source>
</evidence>
<dbReference type="EMBL" id="LAVV01002417">
    <property type="protein sequence ID" value="KNZ62839.1"/>
    <property type="molecule type" value="Genomic_DNA"/>
</dbReference>
<keyword evidence="3" id="KW-1185">Reference proteome</keyword>
<comment type="caution">
    <text evidence="2">The sequence shown here is derived from an EMBL/GenBank/DDBJ whole genome shotgun (WGS) entry which is preliminary data.</text>
</comment>
<gene>
    <name evidence="2" type="ORF">VP01_12176g1</name>
</gene>
<dbReference type="OrthoDB" id="4847360at2759"/>
<evidence type="ECO:0000256" key="1">
    <source>
        <dbReference type="SAM" id="MobiDB-lite"/>
    </source>
</evidence>
<sequence length="129" mass="14134">QSFHTTPPTPSSSSDAFPNTMDALNTRIDKVMRMMTEERTQHLATEETLQQTQARLNAQQHPAPAPTPNPIKLAKPQSFDGTRGAAVEVFVAQIALHAITYPECFPTNASKVAFTALFMGDYAASWCQP</sequence>
<reference evidence="2 3" key="1">
    <citation type="submission" date="2015-08" db="EMBL/GenBank/DDBJ databases">
        <title>Next Generation Sequencing and Analysis of the Genome of Puccinia sorghi L Schw, the Causal Agent of Maize Common Rust.</title>
        <authorList>
            <person name="Rochi L."/>
            <person name="Burguener G."/>
            <person name="Darino M."/>
            <person name="Turjanski A."/>
            <person name="Kreff E."/>
            <person name="Dieguez M.J."/>
            <person name="Sacco F."/>
        </authorList>
    </citation>
    <scope>NUCLEOTIDE SEQUENCE [LARGE SCALE GENOMIC DNA]</scope>
    <source>
        <strain evidence="2 3">RO10H11247</strain>
    </source>
</reference>